<organism evidence="1 2">
    <name type="scientific">Canavalia gladiata</name>
    <name type="common">Sword bean</name>
    <name type="synonym">Dolichos gladiatus</name>
    <dbReference type="NCBI Taxonomy" id="3824"/>
    <lineage>
        <taxon>Eukaryota</taxon>
        <taxon>Viridiplantae</taxon>
        <taxon>Streptophyta</taxon>
        <taxon>Embryophyta</taxon>
        <taxon>Tracheophyta</taxon>
        <taxon>Spermatophyta</taxon>
        <taxon>Magnoliopsida</taxon>
        <taxon>eudicotyledons</taxon>
        <taxon>Gunneridae</taxon>
        <taxon>Pentapetalae</taxon>
        <taxon>rosids</taxon>
        <taxon>fabids</taxon>
        <taxon>Fabales</taxon>
        <taxon>Fabaceae</taxon>
        <taxon>Papilionoideae</taxon>
        <taxon>50 kb inversion clade</taxon>
        <taxon>NPAAA clade</taxon>
        <taxon>indigoferoid/millettioid clade</taxon>
        <taxon>Phaseoleae</taxon>
        <taxon>Canavalia</taxon>
    </lineage>
</organism>
<name>A0AAN9Q5V8_CANGL</name>
<evidence type="ECO:0000313" key="1">
    <source>
        <dbReference type="EMBL" id="KAK7323282.1"/>
    </source>
</evidence>
<proteinExistence type="predicted"/>
<sequence>MTRGFGHPWVVETCGKRVSHGQRSDSTSNGDSSLLLPWPIWMRVPPPPHSPKAIRLTSKPMLYLLLGPLKTIWDEGEVGSEFQIPLTRSRMFVNTPLHFCGKDAQEACVSGIY</sequence>
<keyword evidence="2" id="KW-1185">Reference proteome</keyword>
<dbReference type="AlphaFoldDB" id="A0AAN9Q5V8"/>
<accession>A0AAN9Q5V8</accession>
<reference evidence="1 2" key="1">
    <citation type="submission" date="2024-01" db="EMBL/GenBank/DDBJ databases">
        <title>The genomes of 5 underutilized Papilionoideae crops provide insights into root nodulation and disease resistanc.</title>
        <authorList>
            <person name="Jiang F."/>
        </authorList>
    </citation>
    <scope>NUCLEOTIDE SEQUENCE [LARGE SCALE GENOMIC DNA]</scope>
    <source>
        <strain evidence="1">LVBAO_FW01</strain>
        <tissue evidence="1">Leaves</tissue>
    </source>
</reference>
<dbReference type="EMBL" id="JAYMYQ010000006">
    <property type="protein sequence ID" value="KAK7323282.1"/>
    <property type="molecule type" value="Genomic_DNA"/>
</dbReference>
<gene>
    <name evidence="1" type="ORF">VNO77_26747</name>
</gene>
<comment type="caution">
    <text evidence="1">The sequence shown here is derived from an EMBL/GenBank/DDBJ whole genome shotgun (WGS) entry which is preliminary data.</text>
</comment>
<dbReference type="Proteomes" id="UP001367508">
    <property type="component" value="Unassembled WGS sequence"/>
</dbReference>
<protein>
    <submittedName>
        <fullName evidence="1">Uncharacterized protein</fullName>
    </submittedName>
</protein>
<evidence type="ECO:0000313" key="2">
    <source>
        <dbReference type="Proteomes" id="UP001367508"/>
    </source>
</evidence>